<evidence type="ECO:0000259" key="1">
    <source>
        <dbReference type="Pfam" id="PF15638"/>
    </source>
</evidence>
<proteinExistence type="predicted"/>
<protein>
    <submittedName>
        <fullName evidence="2">RHS repeat-associated core domain-containing protein</fullName>
    </submittedName>
</protein>
<sequence>MDGSYNNPYKFNAKELDEDTGLYYYGARYYNPRLSIWYGVDPLAVKMPNWSPYAYTFDNPVRFTDPDGMAPKDIIYLNNDGSINRVVNNGSKYITLVHNNKSLLLGNLPMSNAYGFNMKASKNVIAYYASKIGATNISTTSERSNNSTAYYNNDGGIVFNAQKNGYLHPMVNNKYDLMNITYHENMHKYDDYHNIESSTFYSHAVVANKAVSHWTFKESSRAHQEGEVGYFSQLIMNSYYQEGNTERADDLIKDFNNNNSGYSLLFDKSDGKMYINTPDNKTKSIIYEKSNSAPNLK</sequence>
<dbReference type="AlphaFoldDB" id="A0A1M4SY01"/>
<dbReference type="Proteomes" id="UP000184518">
    <property type="component" value="Unassembled WGS sequence"/>
</dbReference>
<dbReference type="Gene3D" id="2.180.10.10">
    <property type="entry name" value="RHS repeat-associated core"/>
    <property type="match status" value="1"/>
</dbReference>
<dbReference type="NCBIfam" id="TIGR03696">
    <property type="entry name" value="Rhs_assc_core"/>
    <property type="match status" value="1"/>
</dbReference>
<dbReference type="InterPro" id="IPR028914">
    <property type="entry name" value="Tox-MPTase2_dom"/>
</dbReference>
<dbReference type="STRING" id="1416778.SAMN05443633_10199"/>
<gene>
    <name evidence="2" type="ORF">SAMN05443633_10199</name>
</gene>
<dbReference type="EMBL" id="FQUT01000001">
    <property type="protein sequence ID" value="SHE37073.1"/>
    <property type="molecule type" value="Genomic_DNA"/>
</dbReference>
<dbReference type="InterPro" id="IPR050708">
    <property type="entry name" value="T6SS_VgrG/RHS"/>
</dbReference>
<accession>A0A1M4SY01</accession>
<reference evidence="3" key="1">
    <citation type="submission" date="2016-11" db="EMBL/GenBank/DDBJ databases">
        <authorList>
            <person name="Varghese N."/>
            <person name="Submissions S."/>
        </authorList>
    </citation>
    <scope>NUCLEOTIDE SEQUENCE [LARGE SCALE GENOMIC DNA]</scope>
    <source>
        <strain evidence="3">DSM 27619</strain>
    </source>
</reference>
<name>A0A1M4SY01_9FLAO</name>
<keyword evidence="3" id="KW-1185">Reference proteome</keyword>
<organism evidence="2 3">
    <name type="scientific">Chryseobacterium arachidis</name>
    <dbReference type="NCBI Taxonomy" id="1416778"/>
    <lineage>
        <taxon>Bacteria</taxon>
        <taxon>Pseudomonadati</taxon>
        <taxon>Bacteroidota</taxon>
        <taxon>Flavobacteriia</taxon>
        <taxon>Flavobacteriales</taxon>
        <taxon>Weeksellaceae</taxon>
        <taxon>Chryseobacterium group</taxon>
        <taxon>Chryseobacterium</taxon>
    </lineage>
</organism>
<feature type="domain" description="Tox-MPTase2" evidence="1">
    <location>
        <begin position="76"/>
        <end position="260"/>
    </location>
</feature>
<dbReference type="InterPro" id="IPR022385">
    <property type="entry name" value="Rhs_assc_core"/>
</dbReference>
<dbReference type="Pfam" id="PF15638">
    <property type="entry name" value="Tox-MPTase2"/>
    <property type="match status" value="1"/>
</dbReference>
<dbReference type="PANTHER" id="PTHR32305:SF15">
    <property type="entry name" value="PROTEIN RHSA-RELATED"/>
    <property type="match status" value="1"/>
</dbReference>
<evidence type="ECO:0000313" key="2">
    <source>
        <dbReference type="EMBL" id="SHE37073.1"/>
    </source>
</evidence>
<dbReference type="PANTHER" id="PTHR32305">
    <property type="match status" value="1"/>
</dbReference>
<evidence type="ECO:0000313" key="3">
    <source>
        <dbReference type="Proteomes" id="UP000184518"/>
    </source>
</evidence>